<sequence>MEHPEITMRERWGVPDAPSEHRPCECGLSTGEVMETVCNHLVCQDCKITCEVCGELVCPACVVTNDEADKLCGGECLTIINEERKIA</sequence>
<evidence type="ECO:0000313" key="2">
    <source>
        <dbReference type="EMBL" id="KKK83030.1"/>
    </source>
</evidence>
<gene>
    <name evidence="2" type="ORF">LCGC14_2797480</name>
</gene>
<dbReference type="AlphaFoldDB" id="A0A0F8ZAS8"/>
<proteinExistence type="predicted"/>
<feature type="region of interest" description="Disordered" evidence="1">
    <location>
        <begin position="1"/>
        <end position="21"/>
    </location>
</feature>
<dbReference type="EMBL" id="LAZR01052408">
    <property type="protein sequence ID" value="KKK83030.1"/>
    <property type="molecule type" value="Genomic_DNA"/>
</dbReference>
<evidence type="ECO:0000256" key="1">
    <source>
        <dbReference type="SAM" id="MobiDB-lite"/>
    </source>
</evidence>
<comment type="caution">
    <text evidence="2">The sequence shown here is derived from an EMBL/GenBank/DDBJ whole genome shotgun (WGS) entry which is preliminary data.</text>
</comment>
<name>A0A0F8ZAS8_9ZZZZ</name>
<protein>
    <submittedName>
        <fullName evidence="2">Uncharacterized protein</fullName>
    </submittedName>
</protein>
<reference evidence="2" key="1">
    <citation type="journal article" date="2015" name="Nature">
        <title>Complex archaea that bridge the gap between prokaryotes and eukaryotes.</title>
        <authorList>
            <person name="Spang A."/>
            <person name="Saw J.H."/>
            <person name="Jorgensen S.L."/>
            <person name="Zaremba-Niedzwiedzka K."/>
            <person name="Martijn J."/>
            <person name="Lind A.E."/>
            <person name="van Eijk R."/>
            <person name="Schleper C."/>
            <person name="Guy L."/>
            <person name="Ettema T.J."/>
        </authorList>
    </citation>
    <scope>NUCLEOTIDE SEQUENCE</scope>
</reference>
<accession>A0A0F8ZAS8</accession>
<organism evidence="2">
    <name type="scientific">marine sediment metagenome</name>
    <dbReference type="NCBI Taxonomy" id="412755"/>
    <lineage>
        <taxon>unclassified sequences</taxon>
        <taxon>metagenomes</taxon>
        <taxon>ecological metagenomes</taxon>
    </lineage>
</organism>